<name>A0A918TWI4_9BACT</name>
<gene>
    <name evidence="3" type="ORF">GCM10007100_37420</name>
</gene>
<dbReference type="Pfam" id="PF01261">
    <property type="entry name" value="AP_endonuc_2"/>
    <property type="match status" value="1"/>
</dbReference>
<reference evidence="3" key="2">
    <citation type="submission" date="2020-09" db="EMBL/GenBank/DDBJ databases">
        <authorList>
            <person name="Sun Q."/>
            <person name="Kim S."/>
        </authorList>
    </citation>
    <scope>NUCLEOTIDE SEQUENCE</scope>
    <source>
        <strain evidence="3">KCTC 12988</strain>
    </source>
</reference>
<dbReference type="InterPro" id="IPR036237">
    <property type="entry name" value="Xyl_isomerase-like_sf"/>
</dbReference>
<evidence type="ECO:0000313" key="4">
    <source>
        <dbReference type="Proteomes" id="UP000644507"/>
    </source>
</evidence>
<dbReference type="RefSeq" id="WP_189573769.1">
    <property type="nucleotide sequence ID" value="NZ_BMXI01000020.1"/>
</dbReference>
<accession>A0A918TWI4</accession>
<protein>
    <submittedName>
        <fullName evidence="3">Xylose isomerase</fullName>
    </submittedName>
</protein>
<dbReference type="GO" id="GO:0016853">
    <property type="term" value="F:isomerase activity"/>
    <property type="evidence" value="ECO:0007669"/>
    <property type="project" value="UniProtKB-KW"/>
</dbReference>
<dbReference type="PROSITE" id="PS51318">
    <property type="entry name" value="TAT"/>
    <property type="match status" value="1"/>
</dbReference>
<organism evidence="3 4">
    <name type="scientific">Roseibacillus persicicus</name>
    <dbReference type="NCBI Taxonomy" id="454148"/>
    <lineage>
        <taxon>Bacteria</taxon>
        <taxon>Pseudomonadati</taxon>
        <taxon>Verrucomicrobiota</taxon>
        <taxon>Verrucomicrobiia</taxon>
        <taxon>Verrucomicrobiales</taxon>
        <taxon>Verrucomicrobiaceae</taxon>
        <taxon>Roseibacillus</taxon>
    </lineage>
</organism>
<reference evidence="3" key="1">
    <citation type="journal article" date="2014" name="Int. J. Syst. Evol. Microbiol.">
        <title>Complete genome sequence of Corynebacterium casei LMG S-19264T (=DSM 44701T), isolated from a smear-ripened cheese.</title>
        <authorList>
            <consortium name="US DOE Joint Genome Institute (JGI-PGF)"/>
            <person name="Walter F."/>
            <person name="Albersmeier A."/>
            <person name="Kalinowski J."/>
            <person name="Ruckert C."/>
        </authorList>
    </citation>
    <scope>NUCLEOTIDE SEQUENCE</scope>
    <source>
        <strain evidence="3">KCTC 12988</strain>
    </source>
</reference>
<sequence>MNSPFNISRRNLLRQAALISAGGILAPTASAIPQAFSRSGDSKLRLALAAYSFGKYFAYTKDRKNAPVPADQQMDMQKFIRFCAASGVDGAELTSYYFNPQDQDQDFLACRHLAHISGVSVSGTAIGNNFSHPKGSEEREKQMAYTRQWIDRAALMGAPHIRVFAGIPPKGVSEEQLETNAIESLEEAADYAGSKGIFLGIENHDSISTPDRLLRITKAVKSPWVGINLDTANFRVEDPYAAMVETAPFALNVQLKEKFTVGKKRLTTDIPRVMGILRDAGYQGFVVLEYEEKGNPYEEVPRLLDLMRQELSVAS</sequence>
<dbReference type="PANTHER" id="PTHR12110">
    <property type="entry name" value="HYDROXYPYRUVATE ISOMERASE"/>
    <property type="match status" value="1"/>
</dbReference>
<keyword evidence="4" id="KW-1185">Reference proteome</keyword>
<proteinExistence type="predicted"/>
<evidence type="ECO:0000256" key="1">
    <source>
        <dbReference type="SAM" id="SignalP"/>
    </source>
</evidence>
<feature type="chain" id="PRO_5037758657" evidence="1">
    <location>
        <begin position="32"/>
        <end position="315"/>
    </location>
</feature>
<dbReference type="SUPFAM" id="SSF51658">
    <property type="entry name" value="Xylose isomerase-like"/>
    <property type="match status" value="1"/>
</dbReference>
<dbReference type="Gene3D" id="3.20.20.150">
    <property type="entry name" value="Divalent-metal-dependent TIM barrel enzymes"/>
    <property type="match status" value="1"/>
</dbReference>
<feature type="domain" description="Xylose isomerase-like TIM barrel" evidence="2">
    <location>
        <begin position="81"/>
        <end position="305"/>
    </location>
</feature>
<comment type="caution">
    <text evidence="3">The sequence shown here is derived from an EMBL/GenBank/DDBJ whole genome shotgun (WGS) entry which is preliminary data.</text>
</comment>
<dbReference type="InterPro" id="IPR006311">
    <property type="entry name" value="TAT_signal"/>
</dbReference>
<feature type="signal peptide" evidence="1">
    <location>
        <begin position="1"/>
        <end position="31"/>
    </location>
</feature>
<dbReference type="Proteomes" id="UP000644507">
    <property type="component" value="Unassembled WGS sequence"/>
</dbReference>
<evidence type="ECO:0000313" key="3">
    <source>
        <dbReference type="EMBL" id="GHC66105.1"/>
    </source>
</evidence>
<keyword evidence="3" id="KW-0413">Isomerase</keyword>
<evidence type="ECO:0000259" key="2">
    <source>
        <dbReference type="Pfam" id="PF01261"/>
    </source>
</evidence>
<dbReference type="PANTHER" id="PTHR12110:SF53">
    <property type="entry name" value="BLR5974 PROTEIN"/>
    <property type="match status" value="1"/>
</dbReference>
<dbReference type="InterPro" id="IPR050312">
    <property type="entry name" value="IolE/XylAMocC-like"/>
</dbReference>
<dbReference type="EMBL" id="BMXI01000020">
    <property type="protein sequence ID" value="GHC66105.1"/>
    <property type="molecule type" value="Genomic_DNA"/>
</dbReference>
<keyword evidence="1" id="KW-0732">Signal</keyword>
<dbReference type="AlphaFoldDB" id="A0A918TWI4"/>
<dbReference type="InterPro" id="IPR013022">
    <property type="entry name" value="Xyl_isomerase-like_TIM-brl"/>
</dbReference>